<feature type="domain" description="DUF6589" evidence="1">
    <location>
        <begin position="56"/>
        <end position="129"/>
    </location>
</feature>
<dbReference type="InterPro" id="IPR046496">
    <property type="entry name" value="DUF6589"/>
</dbReference>
<dbReference type="OrthoDB" id="4743193at2759"/>
<evidence type="ECO:0000259" key="1">
    <source>
        <dbReference type="Pfam" id="PF20231"/>
    </source>
</evidence>
<proteinExistence type="predicted"/>
<sequence>MDNTDILHCSAGLWAKDFHNPLPMSFPLLSEIQKMVVLHKMDRYSKQPHPDFLSPCQEVFTWHIWDILVCHGQFFGHFLSELGEPDPVDKIPVHKTDQVPCRAMNIKQSTTDGNIEVMEDLLRQGGLGDVSDAAFDATR</sequence>
<accession>A0A0D0E723</accession>
<evidence type="ECO:0000313" key="3">
    <source>
        <dbReference type="Proteomes" id="UP000054538"/>
    </source>
</evidence>
<dbReference type="Pfam" id="PF20231">
    <property type="entry name" value="DUF6589"/>
    <property type="match status" value="1"/>
</dbReference>
<dbReference type="Proteomes" id="UP000054538">
    <property type="component" value="Unassembled WGS sequence"/>
</dbReference>
<dbReference type="STRING" id="930991.A0A0D0E723"/>
<dbReference type="HOGENOM" id="CLU_1860035_0_0_1"/>
<reference evidence="3" key="2">
    <citation type="submission" date="2015-01" db="EMBL/GenBank/DDBJ databases">
        <title>Evolutionary Origins and Diversification of the Mycorrhizal Mutualists.</title>
        <authorList>
            <consortium name="DOE Joint Genome Institute"/>
            <consortium name="Mycorrhizal Genomics Consortium"/>
            <person name="Kohler A."/>
            <person name="Kuo A."/>
            <person name="Nagy L.G."/>
            <person name="Floudas D."/>
            <person name="Copeland A."/>
            <person name="Barry K.W."/>
            <person name="Cichocki N."/>
            <person name="Veneault-Fourrey C."/>
            <person name="LaButti K."/>
            <person name="Lindquist E.A."/>
            <person name="Lipzen A."/>
            <person name="Lundell T."/>
            <person name="Morin E."/>
            <person name="Murat C."/>
            <person name="Riley R."/>
            <person name="Ohm R."/>
            <person name="Sun H."/>
            <person name="Tunlid A."/>
            <person name="Henrissat B."/>
            <person name="Grigoriev I.V."/>
            <person name="Hibbett D.S."/>
            <person name="Martin F."/>
        </authorList>
    </citation>
    <scope>NUCLEOTIDE SEQUENCE [LARGE SCALE GENOMIC DNA]</scope>
    <source>
        <strain evidence="3">Ve08.2h10</strain>
    </source>
</reference>
<dbReference type="InParanoid" id="A0A0D0E723"/>
<name>A0A0D0E723_9AGAM</name>
<feature type="non-terminal residue" evidence="2">
    <location>
        <position position="139"/>
    </location>
</feature>
<dbReference type="EMBL" id="KN824824">
    <property type="protein sequence ID" value="KIL00962.1"/>
    <property type="molecule type" value="Genomic_DNA"/>
</dbReference>
<gene>
    <name evidence="2" type="ORF">PAXRUDRAFT_776034</name>
</gene>
<protein>
    <recommendedName>
        <fullName evidence="1">DUF6589 domain-containing protein</fullName>
    </recommendedName>
</protein>
<reference evidence="2 3" key="1">
    <citation type="submission" date="2014-04" db="EMBL/GenBank/DDBJ databases">
        <authorList>
            <consortium name="DOE Joint Genome Institute"/>
            <person name="Kuo A."/>
            <person name="Kohler A."/>
            <person name="Jargeat P."/>
            <person name="Nagy L.G."/>
            <person name="Floudas D."/>
            <person name="Copeland A."/>
            <person name="Barry K.W."/>
            <person name="Cichocki N."/>
            <person name="Veneault-Fourrey C."/>
            <person name="LaButti K."/>
            <person name="Lindquist E.A."/>
            <person name="Lipzen A."/>
            <person name="Lundell T."/>
            <person name="Morin E."/>
            <person name="Murat C."/>
            <person name="Sun H."/>
            <person name="Tunlid A."/>
            <person name="Henrissat B."/>
            <person name="Grigoriev I.V."/>
            <person name="Hibbett D.S."/>
            <person name="Martin F."/>
            <person name="Nordberg H.P."/>
            <person name="Cantor M.N."/>
            <person name="Hua S.X."/>
        </authorList>
    </citation>
    <scope>NUCLEOTIDE SEQUENCE [LARGE SCALE GENOMIC DNA]</scope>
    <source>
        <strain evidence="2 3">Ve08.2h10</strain>
    </source>
</reference>
<organism evidence="2 3">
    <name type="scientific">Paxillus rubicundulus Ve08.2h10</name>
    <dbReference type="NCBI Taxonomy" id="930991"/>
    <lineage>
        <taxon>Eukaryota</taxon>
        <taxon>Fungi</taxon>
        <taxon>Dikarya</taxon>
        <taxon>Basidiomycota</taxon>
        <taxon>Agaricomycotina</taxon>
        <taxon>Agaricomycetes</taxon>
        <taxon>Agaricomycetidae</taxon>
        <taxon>Boletales</taxon>
        <taxon>Paxilineae</taxon>
        <taxon>Paxillaceae</taxon>
        <taxon>Paxillus</taxon>
    </lineage>
</organism>
<evidence type="ECO:0000313" key="2">
    <source>
        <dbReference type="EMBL" id="KIL00962.1"/>
    </source>
</evidence>
<dbReference type="AlphaFoldDB" id="A0A0D0E723"/>
<keyword evidence="3" id="KW-1185">Reference proteome</keyword>